<dbReference type="SUPFAM" id="SSF47384">
    <property type="entry name" value="Homodimeric domain of signal transducing histidine kinase"/>
    <property type="match status" value="1"/>
</dbReference>
<evidence type="ECO:0000256" key="10">
    <source>
        <dbReference type="SAM" id="Coils"/>
    </source>
</evidence>
<dbReference type="Pfam" id="PF00072">
    <property type="entry name" value="Response_reg"/>
    <property type="match status" value="1"/>
</dbReference>
<evidence type="ECO:0000256" key="9">
    <source>
        <dbReference type="PROSITE-ProRule" id="PRU00169"/>
    </source>
</evidence>
<dbReference type="AlphaFoldDB" id="A0A5K7Z0A4"/>
<dbReference type="PROSITE" id="PS50113">
    <property type="entry name" value="PAC"/>
    <property type="match status" value="1"/>
</dbReference>
<evidence type="ECO:0000313" key="16">
    <source>
        <dbReference type="EMBL" id="BBO75402.1"/>
    </source>
</evidence>
<dbReference type="InterPro" id="IPR036097">
    <property type="entry name" value="HisK_dim/P_sf"/>
</dbReference>
<keyword evidence="11" id="KW-0472">Membrane</keyword>
<dbReference type="Gene3D" id="1.10.287.130">
    <property type="match status" value="1"/>
</dbReference>
<evidence type="ECO:0000256" key="6">
    <source>
        <dbReference type="ARBA" id="ARBA00022777"/>
    </source>
</evidence>
<dbReference type="CDD" id="cd00130">
    <property type="entry name" value="PAS"/>
    <property type="match status" value="1"/>
</dbReference>
<evidence type="ECO:0000256" key="1">
    <source>
        <dbReference type="ARBA" id="ARBA00000085"/>
    </source>
</evidence>
<dbReference type="InterPro" id="IPR013767">
    <property type="entry name" value="PAS_fold"/>
</dbReference>
<evidence type="ECO:0000259" key="14">
    <source>
        <dbReference type="PROSITE" id="PS50112"/>
    </source>
</evidence>
<evidence type="ECO:0000256" key="5">
    <source>
        <dbReference type="ARBA" id="ARBA00022741"/>
    </source>
</evidence>
<evidence type="ECO:0000256" key="2">
    <source>
        <dbReference type="ARBA" id="ARBA00012438"/>
    </source>
</evidence>
<dbReference type="Gene3D" id="3.40.50.2300">
    <property type="match status" value="1"/>
</dbReference>
<keyword evidence="7" id="KW-0067">ATP-binding</keyword>
<keyword evidence="17" id="KW-1185">Reference proteome</keyword>
<dbReference type="PRINTS" id="PR00344">
    <property type="entry name" value="BCTRLSENSOR"/>
</dbReference>
<keyword evidence="11" id="KW-0812">Transmembrane</keyword>
<dbReference type="InterPro" id="IPR003661">
    <property type="entry name" value="HisK_dim/P_dom"/>
</dbReference>
<evidence type="ECO:0000256" key="8">
    <source>
        <dbReference type="ARBA" id="ARBA00023012"/>
    </source>
</evidence>
<feature type="transmembrane region" description="Helical" evidence="11">
    <location>
        <begin position="6"/>
        <end position="25"/>
    </location>
</feature>
<dbReference type="PROSITE" id="PS50110">
    <property type="entry name" value="RESPONSE_REGULATORY"/>
    <property type="match status" value="1"/>
</dbReference>
<dbReference type="InterPro" id="IPR000014">
    <property type="entry name" value="PAS"/>
</dbReference>
<gene>
    <name evidence="16" type="ORF">DSCW_28190</name>
</gene>
<dbReference type="SUPFAM" id="SSF55874">
    <property type="entry name" value="ATPase domain of HSP90 chaperone/DNA topoisomerase II/histidine kinase"/>
    <property type="match status" value="1"/>
</dbReference>
<feature type="domain" description="PAS" evidence="14">
    <location>
        <begin position="196"/>
        <end position="233"/>
    </location>
</feature>
<dbReference type="InterPro" id="IPR004358">
    <property type="entry name" value="Sig_transdc_His_kin-like_C"/>
</dbReference>
<dbReference type="EMBL" id="AP021875">
    <property type="protein sequence ID" value="BBO75402.1"/>
    <property type="molecule type" value="Genomic_DNA"/>
</dbReference>
<name>A0A5K7Z0A4_9BACT</name>
<evidence type="ECO:0000256" key="7">
    <source>
        <dbReference type="ARBA" id="ARBA00022840"/>
    </source>
</evidence>
<accession>A0A5K7Z0A4</accession>
<dbReference type="GO" id="GO:0000155">
    <property type="term" value="F:phosphorelay sensor kinase activity"/>
    <property type="evidence" value="ECO:0007669"/>
    <property type="project" value="InterPro"/>
</dbReference>
<keyword evidence="5" id="KW-0547">Nucleotide-binding</keyword>
<dbReference type="Gene3D" id="3.30.565.10">
    <property type="entry name" value="Histidine kinase-like ATPase, C-terminal domain"/>
    <property type="match status" value="1"/>
</dbReference>
<keyword evidence="8" id="KW-0902">Two-component regulatory system</keyword>
<dbReference type="PANTHER" id="PTHR43065">
    <property type="entry name" value="SENSOR HISTIDINE KINASE"/>
    <property type="match status" value="1"/>
</dbReference>
<dbReference type="InterPro" id="IPR011006">
    <property type="entry name" value="CheY-like_superfamily"/>
</dbReference>
<feature type="coiled-coil region" evidence="10">
    <location>
        <begin position="312"/>
        <end position="342"/>
    </location>
</feature>
<evidence type="ECO:0000256" key="3">
    <source>
        <dbReference type="ARBA" id="ARBA00022553"/>
    </source>
</evidence>
<keyword evidence="11" id="KW-1133">Transmembrane helix</keyword>
<reference evidence="16 17" key="1">
    <citation type="submission" date="2019-11" db="EMBL/GenBank/DDBJ databases">
        <title>Comparative genomics of hydrocarbon-degrading Desulfosarcina strains.</title>
        <authorList>
            <person name="Watanabe M."/>
            <person name="Kojima H."/>
            <person name="Fukui M."/>
        </authorList>
    </citation>
    <scope>NUCLEOTIDE SEQUENCE [LARGE SCALE GENOMIC DNA]</scope>
    <source>
        <strain evidence="16 17">PP31</strain>
    </source>
</reference>
<dbReference type="CDD" id="cd00082">
    <property type="entry name" value="HisKA"/>
    <property type="match status" value="1"/>
</dbReference>
<dbReference type="EC" id="2.7.13.3" evidence="2"/>
<dbReference type="NCBIfam" id="TIGR00229">
    <property type="entry name" value="sensory_box"/>
    <property type="match status" value="1"/>
</dbReference>
<dbReference type="Pfam" id="PF02518">
    <property type="entry name" value="HATPase_c"/>
    <property type="match status" value="1"/>
</dbReference>
<dbReference type="InterPro" id="IPR036890">
    <property type="entry name" value="HATPase_C_sf"/>
</dbReference>
<dbReference type="RefSeq" id="WP_155304329.1">
    <property type="nucleotide sequence ID" value="NZ_AP021875.1"/>
</dbReference>
<dbReference type="SMART" id="SM00448">
    <property type="entry name" value="REC"/>
    <property type="match status" value="1"/>
</dbReference>
<feature type="domain" description="PAC" evidence="15">
    <location>
        <begin position="276"/>
        <end position="328"/>
    </location>
</feature>
<dbReference type="SUPFAM" id="SSF55785">
    <property type="entry name" value="PYP-like sensor domain (PAS domain)"/>
    <property type="match status" value="1"/>
</dbReference>
<evidence type="ECO:0000313" key="17">
    <source>
        <dbReference type="Proteomes" id="UP000427769"/>
    </source>
</evidence>
<dbReference type="PROSITE" id="PS50109">
    <property type="entry name" value="HIS_KIN"/>
    <property type="match status" value="1"/>
</dbReference>
<proteinExistence type="predicted"/>
<dbReference type="SUPFAM" id="SSF52172">
    <property type="entry name" value="CheY-like"/>
    <property type="match status" value="1"/>
</dbReference>
<feature type="transmembrane region" description="Helical" evidence="11">
    <location>
        <begin position="131"/>
        <end position="152"/>
    </location>
</feature>
<feature type="domain" description="Histidine kinase" evidence="12">
    <location>
        <begin position="348"/>
        <end position="575"/>
    </location>
</feature>
<dbReference type="CDD" id="cd00156">
    <property type="entry name" value="REC"/>
    <property type="match status" value="1"/>
</dbReference>
<dbReference type="Gene3D" id="3.30.450.20">
    <property type="entry name" value="PAS domain"/>
    <property type="match status" value="1"/>
</dbReference>
<dbReference type="InterPro" id="IPR000700">
    <property type="entry name" value="PAS-assoc_C"/>
</dbReference>
<feature type="domain" description="Response regulatory" evidence="13">
    <location>
        <begin position="596"/>
        <end position="711"/>
    </location>
</feature>
<keyword evidence="4" id="KW-0808">Transferase</keyword>
<dbReference type="PROSITE" id="PS50112">
    <property type="entry name" value="PAS"/>
    <property type="match status" value="1"/>
</dbReference>
<dbReference type="SMART" id="SM00387">
    <property type="entry name" value="HATPase_c"/>
    <property type="match status" value="1"/>
</dbReference>
<keyword evidence="10" id="KW-0175">Coiled coil</keyword>
<dbReference type="InterPro" id="IPR001610">
    <property type="entry name" value="PAC"/>
</dbReference>
<evidence type="ECO:0000256" key="4">
    <source>
        <dbReference type="ARBA" id="ARBA00022679"/>
    </source>
</evidence>
<dbReference type="SMART" id="SM00086">
    <property type="entry name" value="PAC"/>
    <property type="match status" value="1"/>
</dbReference>
<organism evidence="16 17">
    <name type="scientific">Desulfosarcina widdelii</name>
    <dbReference type="NCBI Taxonomy" id="947919"/>
    <lineage>
        <taxon>Bacteria</taxon>
        <taxon>Pseudomonadati</taxon>
        <taxon>Thermodesulfobacteriota</taxon>
        <taxon>Desulfobacteria</taxon>
        <taxon>Desulfobacterales</taxon>
        <taxon>Desulfosarcinaceae</taxon>
        <taxon>Desulfosarcina</taxon>
    </lineage>
</organism>
<dbReference type="SMART" id="SM00388">
    <property type="entry name" value="HisKA"/>
    <property type="match status" value="1"/>
</dbReference>
<dbReference type="KEGG" id="dwd:DSCW_28190"/>
<dbReference type="InterPro" id="IPR035965">
    <property type="entry name" value="PAS-like_dom_sf"/>
</dbReference>
<dbReference type="OrthoDB" id="45683at2"/>
<evidence type="ECO:0000259" key="12">
    <source>
        <dbReference type="PROSITE" id="PS50109"/>
    </source>
</evidence>
<keyword evidence="3 9" id="KW-0597">Phosphoprotein</keyword>
<dbReference type="InterPro" id="IPR003594">
    <property type="entry name" value="HATPase_dom"/>
</dbReference>
<dbReference type="InterPro" id="IPR001789">
    <property type="entry name" value="Sig_transdc_resp-reg_receiver"/>
</dbReference>
<dbReference type="GO" id="GO:0006355">
    <property type="term" value="P:regulation of DNA-templated transcription"/>
    <property type="evidence" value="ECO:0007669"/>
    <property type="project" value="InterPro"/>
</dbReference>
<dbReference type="Proteomes" id="UP000427769">
    <property type="component" value="Chromosome"/>
</dbReference>
<evidence type="ECO:0000259" key="13">
    <source>
        <dbReference type="PROSITE" id="PS50110"/>
    </source>
</evidence>
<sequence length="717" mass="80415">MTHRSISILTAILLSVAFCAFVMVYERFAMNRAQDRIETHARIIEDAMWNYNRQGIDEYLKLAAFSDRYESLTVVHRNGETFHEIYQEPSRSIERMLISFHLIPKVRLRATVSHRGETIGHVEAVWLPRTIYTYANVFLALVSLFVIIQLQLRLLRSKTKLEERVMERTAELVASNMELKREIDERTRAEEALRTSEMKYRFLSENINDVIWSLDMDLNYTYISPAATRIHGWDAAYRGRLTLDKALTPASLRKASDLIGKHLAQGEKTGDYRTTITAELEVINKDGSNTICEVTASFILDENNQPTGLLGVSRDITERRKAEAEKAELQRKLERSKKMESLGLLAGGVAHDLNNVLSGIVSYPDLLLMDLPEVSPMRAPIETIKASGQKAATIVQDLLTLARRGVKTSEILNINDLIRQLQQAAEYNELLSLYPDVQFSFDLASDLPNIKGSAVHLTKTFMNLLANAAEAQPGGGEIHVATQSLYLDRPIKGYNTVEPGEYIRLQVKDSGEGISETDINHIFEPFYTKKEMGRSGTGLGLAVVWGAVRDHRGYIDVHSQSGKGTTFHLYFPLSRESAKEKTASLNLENIQGNGERVLVVDDLESQRTIATHLLQRLNYSAHAVNSGEAAVEYLQDNTVDLVVLDMIMDPGMDGLETWRQIVGIHPEQRAIIASGYAETEKVKTAQRLGAGEYLKKPYMIDSLGKSIKKALAGSDET</sequence>
<protein>
    <recommendedName>
        <fullName evidence="2">histidine kinase</fullName>
        <ecNumber evidence="2">2.7.13.3</ecNumber>
    </recommendedName>
</protein>
<dbReference type="GO" id="GO:0005524">
    <property type="term" value="F:ATP binding"/>
    <property type="evidence" value="ECO:0007669"/>
    <property type="project" value="UniProtKB-KW"/>
</dbReference>
<keyword evidence="6 16" id="KW-0418">Kinase</keyword>
<dbReference type="Pfam" id="PF00989">
    <property type="entry name" value="PAS"/>
    <property type="match status" value="1"/>
</dbReference>
<dbReference type="PANTHER" id="PTHR43065:SF46">
    <property type="entry name" value="C4-DICARBOXYLATE TRANSPORT SENSOR PROTEIN DCTB"/>
    <property type="match status" value="1"/>
</dbReference>
<evidence type="ECO:0000259" key="15">
    <source>
        <dbReference type="PROSITE" id="PS50113"/>
    </source>
</evidence>
<comment type="catalytic activity">
    <reaction evidence="1">
        <text>ATP + protein L-histidine = ADP + protein N-phospho-L-histidine.</text>
        <dbReference type="EC" id="2.7.13.3"/>
    </reaction>
</comment>
<evidence type="ECO:0000256" key="11">
    <source>
        <dbReference type="SAM" id="Phobius"/>
    </source>
</evidence>
<dbReference type="InterPro" id="IPR005467">
    <property type="entry name" value="His_kinase_dom"/>
</dbReference>
<feature type="modified residue" description="4-aspartylphosphate" evidence="9">
    <location>
        <position position="645"/>
    </location>
</feature>